<dbReference type="Proteomes" id="UP001385892">
    <property type="component" value="Unassembled WGS sequence"/>
</dbReference>
<dbReference type="Gene3D" id="1.20.1250.20">
    <property type="entry name" value="MFS general substrate transporter like domains"/>
    <property type="match status" value="1"/>
</dbReference>
<feature type="transmembrane region" description="Helical" evidence="2">
    <location>
        <begin position="242"/>
        <end position="261"/>
    </location>
</feature>
<feature type="transmembrane region" description="Helical" evidence="2">
    <location>
        <begin position="157"/>
        <end position="181"/>
    </location>
</feature>
<evidence type="ECO:0000313" key="4">
    <source>
        <dbReference type="Proteomes" id="UP001385892"/>
    </source>
</evidence>
<dbReference type="EMBL" id="JBBKZT010000027">
    <property type="protein sequence ID" value="MEJ8851776.1"/>
    <property type="molecule type" value="Genomic_DNA"/>
</dbReference>
<feature type="transmembrane region" description="Helical" evidence="2">
    <location>
        <begin position="281"/>
        <end position="300"/>
    </location>
</feature>
<dbReference type="InterPro" id="IPR036259">
    <property type="entry name" value="MFS_trans_sf"/>
</dbReference>
<feature type="region of interest" description="Disordered" evidence="1">
    <location>
        <begin position="430"/>
        <end position="451"/>
    </location>
</feature>
<name>A0ABU8WW94_9BURK</name>
<evidence type="ECO:0000313" key="3">
    <source>
        <dbReference type="EMBL" id="MEJ8851776.1"/>
    </source>
</evidence>
<feature type="transmembrane region" description="Helical" evidence="2">
    <location>
        <begin position="63"/>
        <end position="85"/>
    </location>
</feature>
<feature type="transmembrane region" description="Helical" evidence="2">
    <location>
        <begin position="312"/>
        <end position="330"/>
    </location>
</feature>
<reference evidence="3 4" key="1">
    <citation type="submission" date="2024-03" db="EMBL/GenBank/DDBJ databases">
        <title>Novel species of the genus Variovorax.</title>
        <authorList>
            <person name="Liu Q."/>
            <person name="Xin Y.-H."/>
        </authorList>
    </citation>
    <scope>NUCLEOTIDE SEQUENCE [LARGE SCALE GENOMIC DNA]</scope>
    <source>
        <strain evidence="3 4">KACC 18900</strain>
    </source>
</reference>
<comment type="caution">
    <text evidence="3">The sequence shown here is derived from an EMBL/GenBank/DDBJ whole genome shotgun (WGS) entry which is preliminary data.</text>
</comment>
<sequence length="451" mass="48520">MTAAVQGGLPGVLQRWMRKAVPATPQELAAALWSFGYFFALLAGYYVLRPLRDQMGIAGGTRALPWLFTATFVTLLAAQPVYGALVARLPRARFIPIVYHFFVLNLAIFWLLLALDVAPVIVARVFFVWVSVFNLFAVAVFWSFMADLYTSEQGKRLFGFIGAGGTAGALLGPVITIALAVPLGPHNLLIAAIVFLEIAVFCASRLERSAGVSQGAGQGRDAAQRVGGSVFAGLSGLVRSPYLLGVAAWVSLLSFGATMLYLMQANLVSANVQGAGAQTRIFASVDLIVGLLTLATQVFATGHFLKRFGTGIAAAALPAVYVVGFVVLWWSPGLMVVLVFQVVQRWMNFAIANPARQVFFTVVGREEKYKAKNMIDVVVYRGSDALYGWVFSSMQAMGLKIGAIALCALPVALLWTLLSTALGRHQERRAAARVEQRQQTTGEAHPSAVDT</sequence>
<keyword evidence="2" id="KW-0812">Transmembrane</keyword>
<proteinExistence type="predicted"/>
<feature type="transmembrane region" description="Helical" evidence="2">
    <location>
        <begin position="28"/>
        <end position="48"/>
    </location>
</feature>
<keyword evidence="4" id="KW-1185">Reference proteome</keyword>
<feature type="transmembrane region" description="Helical" evidence="2">
    <location>
        <begin position="401"/>
        <end position="423"/>
    </location>
</feature>
<gene>
    <name evidence="3" type="ORF">WKW82_34460</name>
</gene>
<accession>A0ABU8WW94</accession>
<dbReference type="SUPFAM" id="SSF103473">
    <property type="entry name" value="MFS general substrate transporter"/>
    <property type="match status" value="1"/>
</dbReference>
<feature type="transmembrane region" description="Helical" evidence="2">
    <location>
        <begin position="97"/>
        <end position="115"/>
    </location>
</feature>
<dbReference type="PANTHER" id="PTHR43596">
    <property type="entry name" value="ADP,ATP CARRIER PROTEIN"/>
    <property type="match status" value="1"/>
</dbReference>
<keyword evidence="2" id="KW-1133">Transmembrane helix</keyword>
<evidence type="ECO:0000256" key="1">
    <source>
        <dbReference type="SAM" id="MobiDB-lite"/>
    </source>
</evidence>
<feature type="transmembrane region" description="Helical" evidence="2">
    <location>
        <begin position="187"/>
        <end position="206"/>
    </location>
</feature>
<evidence type="ECO:0000256" key="2">
    <source>
        <dbReference type="SAM" id="Phobius"/>
    </source>
</evidence>
<keyword evidence="2" id="KW-0472">Membrane</keyword>
<dbReference type="RefSeq" id="WP_340347538.1">
    <property type="nucleotide sequence ID" value="NZ_JBBKZT010000027.1"/>
</dbReference>
<dbReference type="PANTHER" id="PTHR43596:SF1">
    <property type="entry name" value="ADP,ATP CARRIER PROTEIN"/>
    <property type="match status" value="1"/>
</dbReference>
<protein>
    <submittedName>
        <fullName evidence="3">MFS transporter</fullName>
    </submittedName>
</protein>
<organism evidence="3 4">
    <name type="scientific">Variovorax rhizosphaerae</name>
    <dbReference type="NCBI Taxonomy" id="1836200"/>
    <lineage>
        <taxon>Bacteria</taxon>
        <taxon>Pseudomonadati</taxon>
        <taxon>Pseudomonadota</taxon>
        <taxon>Betaproteobacteria</taxon>
        <taxon>Burkholderiales</taxon>
        <taxon>Comamonadaceae</taxon>
        <taxon>Variovorax</taxon>
    </lineage>
</organism>
<feature type="transmembrane region" description="Helical" evidence="2">
    <location>
        <begin position="121"/>
        <end position="145"/>
    </location>
</feature>